<sequence length="1897" mass="209189">ELILTDAANRNNQFAFSLPGNRVIVIEPNQEVVVTIPISGLDPTKNYDASFNPSDKYFRLGTPNTENGKPDGVPIKILVRQDSSPRNIELLTPSPEITLDVLAGRLGTLRVDNKGAAERELEIVASVFMQDGLNNPPVGTFAFPGTVKVPANGSAPVSIVMPNLPNLRVDDNSQYWIRYTVRDARDKALVLDLVDKNPYEGHLSRRLYTAHTIVGRMGAYERRTLDRTDTALINAAAGKIPEQVIEQVRNLLTSVPAQIPAGQLADLKRTVREILITNVKLPDADEDILERMVNVGLIAEVPQARYDLQEARLLYGIEPKVRDPMVILGELKQRVIDKMQQAIQIASSVKIQPNSFKCTIDGNGYGVATVVVQNTGNTPITLNADVTLTDIADRTKQFTFAYPGTFTVEAGRSLIIQIPLQGLDPKGRYDASCTITDPKLELGTPITMPDGTTKTVLIRTQYDRNNRYAQTQSEDVPFDILPGPIGRVRVWNGLQQDRELKLVVELRTADDRKELKGTFGPAGTFVVPAGRNIPISFGVPNLPLGNSYWLRYVIRDVKTNEVLVDLYDKNIHQCKVAKQIAVAYTIPEAYGTPVRQALQGNDRKLIERARKLLPRDKQDVVGRAERLLTEVMFQTKSDGTPLLNDQEKAALRKAAVDMLAEHVVLTPREEGILSEATNTGLVDEAREARYEIKVSKLTYGIYDGVRSVNEIMAELLGKLAEKQRQLSSVQYLNMEPPKLITWIKPGTAGERSYAIITRVTNTSRDARDRRLLDVEVTVTDVKNENRQWSFAADAIWVGPGETVPVVIPLEGLPAGNYSVSCAMMDDAFELGAPVELQGGGTRMALIKTDQDPRARWTSVTKGISLDIVPGPVGRIRVTSDRARRVKLTPTLMQSPQGSLPKKEIRSFGPTEVVSLEAGAPTDIQFRVPMDLPAGSTYWMQYVLRDADTNQVIAQVVDKNYHQSTPMKRIQTARPIPEYPQSYRNLQVDSQEYRDGAIRVVASNIGGTASATVKVRIVRTDAGHEGEELYTHGEPFMIPAGGRKELAIPLAQIPQGIDPNTLGVELLDVAMEEAVEITPVPLETRDNYMLTRAEAIGIPQSEIERARFILTEVFAQTTPDGTPRLKESEKAAVREQIKERLTRLVKCTPEEERLLLELSDVRLNARIARHEIQRAKLLYNIEPGVKSLAQVLANLRALLAAEHVRARAEGELLRAPEGQVSPPDRAPRRTPPARAPGRRAPSRDERPKKPDRSTPVAPGIEMGEWSAALPIGLLPGVGQTAQSAAWRPGTFDSSTVQTVGWHPAAGGVRTAAWTPAQGGATVQPAVYYPNAQGPAHIIPISTGATGDPIVIPEIPAATPPLTDFSNVPPQIWENIMAAKKPKPNEAESFFRVLALGSWDSIRGMLGQDVPKGLIGNIKSTFDLQRTGVTLQDVMWRFREWLGWAPFSQYATPLISVTNTTLKEIEKKLFISRNIQIDNCEIASGGRVLWSKAGRKRYGVEDRNKYIDIQPGAEAKVSVSLTNNGDANTIILCAVTIGGLSYDEAKKVALDNIIGPKDNDAKERALKNIALDPESGGTKYTVDIYWQNTQLSSSMDQSRRAYLAPLAGIGRGSVPPLEIPVKGLTPGRHPWSIKLYEGNYGLPLMTEGIGRYDVYTLMIRYLQRGGEFAVRVHANDPEEFPQQYTAEELKKIRGYRLLAKKLAMEGAKDILRRDVEYTHPEAAWINEFRIRAEDLINDMSLGRKLSESSDPFLEATFGVLSDEQFATLVGIQDQPPLIRVGGERSRVEKVGLYDNEGKIRNNFNAGEVFNLGAVVQNTGNMSGDFVYTLEIKNHTTGSTKEVTGHIKINAGDSALLNIPGITINEGGEYSARITMLPAGFETGDYIIKPEDKGFIKFNV</sequence>
<evidence type="ECO:0000256" key="1">
    <source>
        <dbReference type="SAM" id="MobiDB-lite"/>
    </source>
</evidence>
<feature type="non-terminal residue" evidence="2">
    <location>
        <position position="1897"/>
    </location>
</feature>
<organism evidence="2 3">
    <name type="scientific">Candidatus Aquitaenariimonas noxiae</name>
    <dbReference type="NCBI Taxonomy" id="1974741"/>
    <lineage>
        <taxon>Bacteria</taxon>
        <taxon>Pseudomonadati</taxon>
        <taxon>Candidatus Omnitrophota</taxon>
        <taxon>Candidatus Aquitaenariimonas</taxon>
    </lineage>
</organism>
<protein>
    <submittedName>
        <fullName evidence="2">Uncharacterized protein</fullName>
    </submittedName>
</protein>
<dbReference type="Proteomes" id="UP000230052">
    <property type="component" value="Unassembled WGS sequence"/>
</dbReference>
<comment type="caution">
    <text evidence="2">The sequence shown here is derived from an EMBL/GenBank/DDBJ whole genome shotgun (WGS) entry which is preliminary data.</text>
</comment>
<accession>A0A2J0KYT1</accession>
<dbReference type="EMBL" id="PEWV01000046">
    <property type="protein sequence ID" value="PIU41560.1"/>
    <property type="molecule type" value="Genomic_DNA"/>
</dbReference>
<evidence type="ECO:0000313" key="2">
    <source>
        <dbReference type="EMBL" id="PIU41560.1"/>
    </source>
</evidence>
<name>A0A2J0KYT1_9BACT</name>
<feature type="region of interest" description="Disordered" evidence="1">
    <location>
        <begin position="1209"/>
        <end position="1258"/>
    </location>
</feature>
<gene>
    <name evidence="2" type="ORF">COS99_04780</name>
</gene>
<reference evidence="2 3" key="1">
    <citation type="submission" date="2017-09" db="EMBL/GenBank/DDBJ databases">
        <title>Depth-based differentiation of microbial function through sediment-hosted aquifers and enrichment of novel symbionts in the deep terrestrial subsurface.</title>
        <authorList>
            <person name="Probst A.J."/>
            <person name="Ladd B."/>
            <person name="Jarett J.K."/>
            <person name="Geller-Mcgrath D.E."/>
            <person name="Sieber C.M."/>
            <person name="Emerson J.B."/>
            <person name="Anantharaman K."/>
            <person name="Thomas B.C."/>
            <person name="Malmstrom R."/>
            <person name="Stieglmeier M."/>
            <person name="Klingl A."/>
            <person name="Woyke T."/>
            <person name="Ryan C.M."/>
            <person name="Banfield J.F."/>
        </authorList>
    </citation>
    <scope>NUCLEOTIDE SEQUENCE [LARGE SCALE GENOMIC DNA]</scope>
    <source>
        <strain evidence="2">CG07_land_8_20_14_0_80_42_15</strain>
    </source>
</reference>
<evidence type="ECO:0000313" key="3">
    <source>
        <dbReference type="Proteomes" id="UP000230052"/>
    </source>
</evidence>
<feature type="non-terminal residue" evidence="2">
    <location>
        <position position="1"/>
    </location>
</feature>
<proteinExistence type="predicted"/>
<feature type="compositionally biased region" description="Basic and acidic residues" evidence="1">
    <location>
        <begin position="1240"/>
        <end position="1251"/>
    </location>
</feature>